<keyword evidence="6" id="KW-0325">Glycoprotein</keyword>
<reference evidence="13" key="1">
    <citation type="submission" date="2025-08" db="UniProtKB">
        <authorList>
            <consortium name="Ensembl"/>
        </authorList>
    </citation>
    <scope>IDENTIFICATION</scope>
</reference>
<dbReference type="InParanoid" id="A0A2I3S1G8"/>
<dbReference type="InterPro" id="IPR007110">
    <property type="entry name" value="Ig-like_dom"/>
</dbReference>
<evidence type="ECO:0000256" key="9">
    <source>
        <dbReference type="SAM" id="MobiDB-lite"/>
    </source>
</evidence>
<accession>A0A2I3S1G8</accession>
<dbReference type="GO" id="GO:0005886">
    <property type="term" value="C:plasma membrane"/>
    <property type="evidence" value="ECO:0000318"/>
    <property type="project" value="GO_Central"/>
</dbReference>
<proteinExistence type="predicted"/>
<dbReference type="FunFam" id="2.60.40.10:FF:000049">
    <property type="entry name" value="Leukocyte immunoglobulin-like receptor subfamily B member 1"/>
    <property type="match status" value="3"/>
</dbReference>
<keyword evidence="4" id="KW-1064">Adaptive immunity</keyword>
<protein>
    <submittedName>
        <fullName evidence="13">Killer cell immunoglobulin-like receptor, three domains, X1</fullName>
    </submittedName>
</protein>
<dbReference type="PANTHER" id="PTHR11738:SF192">
    <property type="entry name" value="KILLER CELL IMMUNOGLOBULIN-LIKE RECEPTOR-LIKE PROTEIN KIR3DX1-RELATED"/>
    <property type="match status" value="1"/>
</dbReference>
<dbReference type="Pfam" id="PF00047">
    <property type="entry name" value="ig"/>
    <property type="match status" value="2"/>
</dbReference>
<reference evidence="13" key="2">
    <citation type="submission" date="2025-09" db="UniProtKB">
        <authorList>
            <consortium name="Ensembl"/>
        </authorList>
    </citation>
    <scope>IDENTIFICATION</scope>
</reference>
<dbReference type="Proteomes" id="UP000002277">
    <property type="component" value="Unplaced"/>
</dbReference>
<keyword evidence="10" id="KW-1133">Transmembrane helix</keyword>
<evidence type="ECO:0000256" key="8">
    <source>
        <dbReference type="ARBA" id="ARBA00056567"/>
    </source>
</evidence>
<dbReference type="AlphaFoldDB" id="A0A2I3S1G8"/>
<evidence type="ECO:0000313" key="14">
    <source>
        <dbReference type="Proteomes" id="UP000002277"/>
    </source>
</evidence>
<feature type="region of interest" description="Disordered" evidence="9">
    <location>
        <begin position="389"/>
        <end position="408"/>
    </location>
</feature>
<keyword evidence="1 11" id="KW-0732">Signal</keyword>
<sequence>MKTSYFSLLSFFFFCPGFCLNQKICPHAGAQDKFSLSAWPSPVVPLGGRVTLSCHSHLRFVIWTIFQTTGTRSHQLHTGLSNNITISPVTPGRAGTYRCVGIYKHTSKWSAESNSLKIIVTGLFTKPSISAHPSPLVHAGARVSLRCHSELAFDEFILYKEGHIQHSQQLDQGMEAGIHYVEAVFSVGPVTPAHAGAYRCCGCFSHSRYEWSAPSDPLDIVITGKYKKPSLSTQVDPMMRLGEKLTLFCSSEISFDQYHLFRDGVAHGQWLSGGQRHRGAFQANFSVGRSMPVPGGTYRCYGSFNDSPYEWSAPSDPLQLYATGNTKITPLSFTESTPESDTHRPQGQSSNLHMLTGLSVAIISIGVCLSAFIGFWCYIKYHTTMANTEPTEGQRTDEEVSSPSRNHHHSFIPSHSQCPCLQPLNMLLFSPSSSQEPAAEETQEIIYAQLNHQALSQTGFPPASQCPHYLSEEPSIYITVHQAQAEARAAPSLWHKGH</sequence>
<evidence type="ECO:0000259" key="12">
    <source>
        <dbReference type="PROSITE" id="PS50835"/>
    </source>
</evidence>
<feature type="transmembrane region" description="Helical" evidence="10">
    <location>
        <begin position="354"/>
        <end position="379"/>
    </location>
</feature>
<dbReference type="SUPFAM" id="SSF48726">
    <property type="entry name" value="Immunoglobulin"/>
    <property type="match status" value="3"/>
</dbReference>
<evidence type="ECO:0000256" key="1">
    <source>
        <dbReference type="ARBA" id="ARBA00022729"/>
    </source>
</evidence>
<dbReference type="Gene3D" id="2.60.40.10">
    <property type="entry name" value="Immunoglobulins"/>
    <property type="match status" value="3"/>
</dbReference>
<keyword evidence="10" id="KW-0812">Transmembrane</keyword>
<dbReference type="InterPro" id="IPR013151">
    <property type="entry name" value="Immunoglobulin_dom"/>
</dbReference>
<feature type="signal peptide" evidence="11">
    <location>
        <begin position="1"/>
        <end position="21"/>
    </location>
</feature>
<dbReference type="Ensembl" id="ENSPTRT00000077632.1">
    <property type="protein sequence ID" value="ENSPTRP00000070835.1"/>
    <property type="gene ID" value="ENSPTRG00000045849.1"/>
</dbReference>
<keyword evidence="14" id="KW-1185">Reference proteome</keyword>
<dbReference type="GO" id="GO:0002764">
    <property type="term" value="P:immune response-regulating signaling pathway"/>
    <property type="evidence" value="ECO:0000318"/>
    <property type="project" value="GO_Central"/>
</dbReference>
<dbReference type="PROSITE" id="PS50835">
    <property type="entry name" value="IG_LIKE"/>
    <property type="match status" value="1"/>
</dbReference>
<gene>
    <name evidence="13" type="primary">KIR3DX1</name>
</gene>
<feature type="chain" id="PRO_5014172824" evidence="11">
    <location>
        <begin position="22"/>
        <end position="498"/>
    </location>
</feature>
<dbReference type="InterPro" id="IPR013783">
    <property type="entry name" value="Ig-like_fold"/>
</dbReference>
<evidence type="ECO:0000313" key="13">
    <source>
        <dbReference type="Ensembl" id="ENSPTRP00000070835.1"/>
    </source>
</evidence>
<keyword evidence="5" id="KW-1015">Disulfide bond</keyword>
<keyword evidence="2" id="KW-0677">Repeat</keyword>
<dbReference type="GeneTree" id="ENSGT01150000286974"/>
<keyword evidence="7" id="KW-0393">Immunoglobulin domain</keyword>
<comment type="function">
    <text evidence="8">May act as receptor for class I MHC antigens.</text>
</comment>
<organism evidence="13 14">
    <name type="scientific">Pan troglodytes</name>
    <name type="common">Chimpanzee</name>
    <dbReference type="NCBI Taxonomy" id="9598"/>
    <lineage>
        <taxon>Eukaryota</taxon>
        <taxon>Metazoa</taxon>
        <taxon>Chordata</taxon>
        <taxon>Craniata</taxon>
        <taxon>Vertebrata</taxon>
        <taxon>Euteleostomi</taxon>
        <taxon>Mammalia</taxon>
        <taxon>Eutheria</taxon>
        <taxon>Euarchontoglires</taxon>
        <taxon>Primates</taxon>
        <taxon>Haplorrhini</taxon>
        <taxon>Catarrhini</taxon>
        <taxon>Hominidae</taxon>
        <taxon>Pan</taxon>
    </lineage>
</organism>
<keyword evidence="3" id="KW-0391">Immunity</keyword>
<evidence type="ECO:0000256" key="10">
    <source>
        <dbReference type="SAM" id="Phobius"/>
    </source>
</evidence>
<dbReference type="InterPro" id="IPR036179">
    <property type="entry name" value="Ig-like_dom_sf"/>
</dbReference>
<evidence type="ECO:0000256" key="3">
    <source>
        <dbReference type="ARBA" id="ARBA00022859"/>
    </source>
</evidence>
<evidence type="ECO:0000256" key="11">
    <source>
        <dbReference type="SAM" id="SignalP"/>
    </source>
</evidence>
<evidence type="ECO:0000256" key="6">
    <source>
        <dbReference type="ARBA" id="ARBA00023180"/>
    </source>
</evidence>
<evidence type="ECO:0000256" key="2">
    <source>
        <dbReference type="ARBA" id="ARBA00022737"/>
    </source>
</evidence>
<feature type="domain" description="Ig-like" evidence="12">
    <location>
        <begin position="229"/>
        <end position="300"/>
    </location>
</feature>
<evidence type="ECO:0000256" key="5">
    <source>
        <dbReference type="ARBA" id="ARBA00023157"/>
    </source>
</evidence>
<keyword evidence="10" id="KW-0472">Membrane</keyword>
<dbReference type="GO" id="GO:0007166">
    <property type="term" value="P:cell surface receptor signaling pathway"/>
    <property type="evidence" value="ECO:0007669"/>
    <property type="project" value="UniProtKB-ARBA"/>
</dbReference>
<dbReference type="SMART" id="SM00409">
    <property type="entry name" value="IG"/>
    <property type="match status" value="2"/>
</dbReference>
<name>A0A2I3S1G8_PANTR</name>
<evidence type="ECO:0000256" key="7">
    <source>
        <dbReference type="ARBA" id="ARBA00023319"/>
    </source>
</evidence>
<dbReference type="InterPro" id="IPR003599">
    <property type="entry name" value="Ig_sub"/>
</dbReference>
<dbReference type="GO" id="GO:0002250">
    <property type="term" value="P:adaptive immune response"/>
    <property type="evidence" value="ECO:0007669"/>
    <property type="project" value="UniProtKB-KW"/>
</dbReference>
<dbReference type="InterPro" id="IPR050412">
    <property type="entry name" value="Ig-like_Receptors_ImmuneReg"/>
</dbReference>
<evidence type="ECO:0000256" key="4">
    <source>
        <dbReference type="ARBA" id="ARBA00023130"/>
    </source>
</evidence>
<dbReference type="PANTHER" id="PTHR11738">
    <property type="entry name" value="MHC CLASS I NK CELL RECEPTOR"/>
    <property type="match status" value="1"/>
</dbReference>